<gene>
    <name evidence="3" type="ORF">QTN47_07035</name>
</gene>
<name>A0ABV3ZBK4_9BACT</name>
<dbReference type="Pfam" id="PF04389">
    <property type="entry name" value="Peptidase_M28"/>
    <property type="match status" value="1"/>
</dbReference>
<dbReference type="PANTHER" id="PTHR12147:SF26">
    <property type="entry name" value="PEPTIDASE M28 DOMAIN-CONTAINING PROTEIN"/>
    <property type="match status" value="1"/>
</dbReference>
<feature type="chain" id="PRO_5045415079" evidence="1">
    <location>
        <begin position="20"/>
        <end position="469"/>
    </location>
</feature>
<dbReference type="RefSeq" id="WP_369328646.1">
    <property type="nucleotide sequence ID" value="NZ_JAULBC010000002.1"/>
</dbReference>
<feature type="signal peptide" evidence="1">
    <location>
        <begin position="1"/>
        <end position="19"/>
    </location>
</feature>
<evidence type="ECO:0000259" key="2">
    <source>
        <dbReference type="Pfam" id="PF04389"/>
    </source>
</evidence>
<dbReference type="Gene3D" id="3.40.630.10">
    <property type="entry name" value="Zn peptidases"/>
    <property type="match status" value="2"/>
</dbReference>
<dbReference type="InterPro" id="IPR045175">
    <property type="entry name" value="M28_fam"/>
</dbReference>
<accession>A0ABV3ZBK4</accession>
<evidence type="ECO:0000313" key="3">
    <source>
        <dbReference type="EMBL" id="MEX6687242.1"/>
    </source>
</evidence>
<dbReference type="EMBL" id="JAULBC010000002">
    <property type="protein sequence ID" value="MEX6687242.1"/>
    <property type="molecule type" value="Genomic_DNA"/>
</dbReference>
<dbReference type="PANTHER" id="PTHR12147">
    <property type="entry name" value="METALLOPEPTIDASE M28 FAMILY MEMBER"/>
    <property type="match status" value="1"/>
</dbReference>
<feature type="domain" description="Peptidase M28" evidence="2">
    <location>
        <begin position="244"/>
        <end position="446"/>
    </location>
</feature>
<evidence type="ECO:0000313" key="4">
    <source>
        <dbReference type="Proteomes" id="UP001560573"/>
    </source>
</evidence>
<organism evidence="3 4">
    <name type="scientific">Danxiaibacter flavus</name>
    <dbReference type="NCBI Taxonomy" id="3049108"/>
    <lineage>
        <taxon>Bacteria</taxon>
        <taxon>Pseudomonadati</taxon>
        <taxon>Bacteroidota</taxon>
        <taxon>Chitinophagia</taxon>
        <taxon>Chitinophagales</taxon>
        <taxon>Chitinophagaceae</taxon>
        <taxon>Danxiaibacter</taxon>
    </lineage>
</organism>
<keyword evidence="1" id="KW-0732">Signal</keyword>
<keyword evidence="4" id="KW-1185">Reference proteome</keyword>
<evidence type="ECO:0000256" key="1">
    <source>
        <dbReference type="SAM" id="SignalP"/>
    </source>
</evidence>
<dbReference type="Proteomes" id="UP001560573">
    <property type="component" value="Unassembled WGS sequence"/>
</dbReference>
<reference evidence="3 4" key="1">
    <citation type="submission" date="2023-07" db="EMBL/GenBank/DDBJ databases">
        <authorList>
            <person name="Lian W.-H."/>
        </authorList>
    </citation>
    <scope>NUCLEOTIDE SEQUENCE [LARGE SCALE GENOMIC DNA]</scope>
    <source>
        <strain evidence="3 4">SYSU DXS3180</strain>
    </source>
</reference>
<comment type="caution">
    <text evidence="3">The sequence shown here is derived from an EMBL/GenBank/DDBJ whole genome shotgun (WGS) entry which is preliminary data.</text>
</comment>
<dbReference type="Gene3D" id="3.50.30.30">
    <property type="match status" value="1"/>
</dbReference>
<dbReference type="InterPro" id="IPR007484">
    <property type="entry name" value="Peptidase_M28"/>
</dbReference>
<proteinExistence type="predicted"/>
<dbReference type="SUPFAM" id="SSF53187">
    <property type="entry name" value="Zn-dependent exopeptidases"/>
    <property type="match status" value="1"/>
</dbReference>
<protein>
    <submittedName>
        <fullName evidence="3">M28 family peptidase</fullName>
    </submittedName>
</protein>
<sequence length="469" mass="50934">MKKILFVSLAAASALTTLAQDGIKGEKFLNDVSYLASDKLQGRFPGTKGNKMAAKYIARQFKDDGLKKAFNSYYQPFDVVVKLEPAKNNFINLQGAGNLTFSKDYSLFSFSGNGKIDAPVIWIGNNVEALNATDIQHKCVAVWRSKTNNDYDIARQAGDHGAAAVIFITPDTLDVKDVLVRLRPGQKATLGIPVFHLKRRVWEDNWSNYFSSSRANKNENSGKTSSVHITAFVDIQPKKVTANNIVGIIEGSDDQLKNEYIVLGAHYDHLGWGGYGTGSLKPDTVAIHNGADDNASGTSALLQIARELANNKSLLKRSVLIVSFSAEEEGLLGSSYFVNHLPVDQSAIKVMINMDMVGRLNAEQQLYMGGAGTFPGGVALMKQLGEGSGLNPVVHAGGVGGSDHVSFYRKGISAVGMHTGGHPQYHTPEDDAPLINKEGAELVCRYIYKAIESLANRTEEFKFIKQDGD</sequence>